<reference evidence="1" key="1">
    <citation type="submission" date="2014-09" db="EMBL/GenBank/DDBJ databases">
        <authorList>
            <person name="Magalhaes I.L.F."/>
            <person name="Oliveira U."/>
            <person name="Santos F.R."/>
            <person name="Vidigal T.H.D.A."/>
            <person name="Brescovit A.D."/>
            <person name="Santos A.J."/>
        </authorList>
    </citation>
    <scope>NUCLEOTIDE SEQUENCE</scope>
    <source>
        <tissue evidence="1">Shoot tissue taken approximately 20 cm above the soil surface</tissue>
    </source>
</reference>
<evidence type="ECO:0000313" key="1">
    <source>
        <dbReference type="EMBL" id="JAE06706.1"/>
    </source>
</evidence>
<name>A0A0A9F9A0_ARUDO</name>
<accession>A0A0A9F9A0</accession>
<proteinExistence type="predicted"/>
<dbReference type="EMBL" id="GBRH01191190">
    <property type="protein sequence ID" value="JAE06706.1"/>
    <property type="molecule type" value="Transcribed_RNA"/>
</dbReference>
<protein>
    <submittedName>
        <fullName evidence="1">Uncharacterized protein</fullName>
    </submittedName>
</protein>
<sequence>MMVHQAFCPVLDQPIKYKVPAQQRKPPLLPPDASVQVMVTIKVLLKLTFLVTRTTQWCISLIWARDLSLLWQLRWTVLLPVQCSQKTVIKNVHPIQRNERITCQTEQVMKLDLVLKLITMISLPVVSLKGVLPNSVTTLLT</sequence>
<reference evidence="1" key="2">
    <citation type="journal article" date="2015" name="Data Brief">
        <title>Shoot transcriptome of the giant reed, Arundo donax.</title>
        <authorList>
            <person name="Barrero R.A."/>
            <person name="Guerrero F.D."/>
            <person name="Moolhuijzen P."/>
            <person name="Goolsby J.A."/>
            <person name="Tidwell J."/>
            <person name="Bellgard S.E."/>
            <person name="Bellgard M.I."/>
        </authorList>
    </citation>
    <scope>NUCLEOTIDE SEQUENCE</scope>
    <source>
        <tissue evidence="1">Shoot tissue taken approximately 20 cm above the soil surface</tissue>
    </source>
</reference>
<dbReference type="AlphaFoldDB" id="A0A0A9F9A0"/>
<organism evidence="1">
    <name type="scientific">Arundo donax</name>
    <name type="common">Giant reed</name>
    <name type="synonym">Donax arundinaceus</name>
    <dbReference type="NCBI Taxonomy" id="35708"/>
    <lineage>
        <taxon>Eukaryota</taxon>
        <taxon>Viridiplantae</taxon>
        <taxon>Streptophyta</taxon>
        <taxon>Embryophyta</taxon>
        <taxon>Tracheophyta</taxon>
        <taxon>Spermatophyta</taxon>
        <taxon>Magnoliopsida</taxon>
        <taxon>Liliopsida</taxon>
        <taxon>Poales</taxon>
        <taxon>Poaceae</taxon>
        <taxon>PACMAD clade</taxon>
        <taxon>Arundinoideae</taxon>
        <taxon>Arundineae</taxon>
        <taxon>Arundo</taxon>
    </lineage>
</organism>